<proteinExistence type="predicted"/>
<dbReference type="CDD" id="cd00254">
    <property type="entry name" value="LT-like"/>
    <property type="match status" value="1"/>
</dbReference>
<dbReference type="PANTHER" id="PTHR37423:SF2">
    <property type="entry name" value="MEMBRANE-BOUND LYTIC MUREIN TRANSGLYCOSYLASE C"/>
    <property type="match status" value="1"/>
</dbReference>
<dbReference type="EMBL" id="CP031092">
    <property type="protein sequence ID" value="AXF57888.1"/>
    <property type="molecule type" value="Genomic_DNA"/>
</dbReference>
<keyword evidence="4" id="KW-1185">Reference proteome</keyword>
<feature type="compositionally biased region" description="Basic and acidic residues" evidence="1">
    <location>
        <begin position="17"/>
        <end position="36"/>
    </location>
</feature>
<dbReference type="Proteomes" id="UP000252100">
    <property type="component" value="Chromosome"/>
</dbReference>
<dbReference type="OrthoDB" id="9815002at2"/>
<dbReference type="Pfam" id="PF01464">
    <property type="entry name" value="SLT"/>
    <property type="match status" value="1"/>
</dbReference>
<dbReference type="AlphaFoldDB" id="A0A345C3V7"/>
<evidence type="ECO:0000313" key="4">
    <source>
        <dbReference type="Proteomes" id="UP000252100"/>
    </source>
</evidence>
<dbReference type="InterPro" id="IPR008258">
    <property type="entry name" value="Transglycosylase_SLT_dom_1"/>
</dbReference>
<evidence type="ECO:0000313" key="3">
    <source>
        <dbReference type="EMBL" id="AXF57888.1"/>
    </source>
</evidence>
<dbReference type="PANTHER" id="PTHR37423">
    <property type="entry name" value="SOLUBLE LYTIC MUREIN TRANSGLYCOSYLASE-RELATED"/>
    <property type="match status" value="1"/>
</dbReference>
<dbReference type="KEGG" id="rue:DT065_06285"/>
<sequence length="201" mass="21704">MEKQPSVDFATLLARVESEEKHEKTSPFDFASDRSLYDQPMNEPATSPAAAGALETDPTLPTIEAGNQEANALPDSPYNHLIEASAEKHGVDAGLIYAIIKHESNFRSDATSHAGATGLMQLMPETARGLGVTEAKDPAQNIEGGTRYIRDMLNRYEGDLEKALAAYNAGPGNVDKYGGLPPFQETTAYVPRVMDTYESLA</sequence>
<reference evidence="3 4" key="1">
    <citation type="journal article" date="2018" name="J. Microbiol.">
        <title>Salicibibacter kimchii gen. nov., sp. nov., a moderately halophilic and alkalitolerant bacterium in the family Bacillaceae, isolated from kimchi.</title>
        <authorList>
            <person name="Jang J.Y."/>
            <person name="Oh Y.J."/>
            <person name="Lim S.K."/>
            <person name="Park H.K."/>
            <person name="Lee C."/>
            <person name="Kim J.Y."/>
            <person name="Lee M.A."/>
            <person name="Choi H.J."/>
        </authorList>
    </citation>
    <scope>NUCLEOTIDE SEQUENCE [LARGE SCALE GENOMIC DNA]</scope>
    <source>
        <strain evidence="3 4">NKC1-1</strain>
    </source>
</reference>
<evidence type="ECO:0000259" key="2">
    <source>
        <dbReference type="Pfam" id="PF01464"/>
    </source>
</evidence>
<gene>
    <name evidence="3" type="ORF">DT065_06285</name>
</gene>
<name>A0A345C3V7_9BACI</name>
<organism evidence="3 4">
    <name type="scientific">Salicibibacter kimchii</name>
    <dbReference type="NCBI Taxonomy" id="2099786"/>
    <lineage>
        <taxon>Bacteria</taxon>
        <taxon>Bacillati</taxon>
        <taxon>Bacillota</taxon>
        <taxon>Bacilli</taxon>
        <taxon>Bacillales</taxon>
        <taxon>Bacillaceae</taxon>
        <taxon>Salicibibacter</taxon>
    </lineage>
</organism>
<dbReference type="Gene3D" id="1.10.530.10">
    <property type="match status" value="1"/>
</dbReference>
<evidence type="ECO:0000256" key="1">
    <source>
        <dbReference type="SAM" id="MobiDB-lite"/>
    </source>
</evidence>
<dbReference type="SUPFAM" id="SSF53955">
    <property type="entry name" value="Lysozyme-like"/>
    <property type="match status" value="1"/>
</dbReference>
<accession>A0A345C3V7</accession>
<feature type="domain" description="Transglycosylase SLT" evidence="2">
    <location>
        <begin position="81"/>
        <end position="185"/>
    </location>
</feature>
<feature type="region of interest" description="Disordered" evidence="1">
    <location>
        <begin position="17"/>
        <end position="53"/>
    </location>
</feature>
<dbReference type="InterPro" id="IPR023346">
    <property type="entry name" value="Lysozyme-like_dom_sf"/>
</dbReference>
<protein>
    <submittedName>
        <fullName evidence="3">Lytic transglycosylase domain-containing protein</fullName>
    </submittedName>
</protein>